<gene>
    <name evidence="2" type="ORF">CEPIT_LOCUS2946</name>
</gene>
<organism evidence="2 3">
    <name type="scientific">Cuscuta epithymum</name>
    <dbReference type="NCBI Taxonomy" id="186058"/>
    <lineage>
        <taxon>Eukaryota</taxon>
        <taxon>Viridiplantae</taxon>
        <taxon>Streptophyta</taxon>
        <taxon>Embryophyta</taxon>
        <taxon>Tracheophyta</taxon>
        <taxon>Spermatophyta</taxon>
        <taxon>Magnoliopsida</taxon>
        <taxon>eudicotyledons</taxon>
        <taxon>Gunneridae</taxon>
        <taxon>Pentapetalae</taxon>
        <taxon>asterids</taxon>
        <taxon>lamiids</taxon>
        <taxon>Solanales</taxon>
        <taxon>Convolvulaceae</taxon>
        <taxon>Cuscuteae</taxon>
        <taxon>Cuscuta</taxon>
        <taxon>Cuscuta subgen. Cuscuta</taxon>
    </lineage>
</organism>
<protein>
    <submittedName>
        <fullName evidence="2">Uncharacterized protein</fullName>
    </submittedName>
</protein>
<evidence type="ECO:0000313" key="3">
    <source>
        <dbReference type="Proteomes" id="UP001152523"/>
    </source>
</evidence>
<dbReference type="AlphaFoldDB" id="A0AAV0C5D5"/>
<dbReference type="EMBL" id="CAMAPF010000015">
    <property type="protein sequence ID" value="CAH9068997.1"/>
    <property type="molecule type" value="Genomic_DNA"/>
</dbReference>
<reference evidence="2" key="1">
    <citation type="submission" date="2022-07" db="EMBL/GenBank/DDBJ databases">
        <authorList>
            <person name="Macas J."/>
            <person name="Novak P."/>
            <person name="Neumann P."/>
        </authorList>
    </citation>
    <scope>NUCLEOTIDE SEQUENCE</scope>
</reference>
<dbReference type="Proteomes" id="UP001152523">
    <property type="component" value="Unassembled WGS sequence"/>
</dbReference>
<keyword evidence="3" id="KW-1185">Reference proteome</keyword>
<feature type="region of interest" description="Disordered" evidence="1">
    <location>
        <begin position="41"/>
        <end position="78"/>
    </location>
</feature>
<comment type="caution">
    <text evidence="2">The sequence shown here is derived from an EMBL/GenBank/DDBJ whole genome shotgun (WGS) entry which is preliminary data.</text>
</comment>
<evidence type="ECO:0000313" key="2">
    <source>
        <dbReference type="EMBL" id="CAH9068997.1"/>
    </source>
</evidence>
<name>A0AAV0C5D5_9ASTE</name>
<proteinExistence type="predicted"/>
<evidence type="ECO:0000256" key="1">
    <source>
        <dbReference type="SAM" id="MobiDB-lite"/>
    </source>
</evidence>
<feature type="non-terminal residue" evidence="2">
    <location>
        <position position="119"/>
    </location>
</feature>
<accession>A0AAV0C5D5</accession>
<sequence length="119" mass="13853">MKPRPTICYIYSRIPAPIAGTTTAHLIKDLLSFTHRHRGSRQRAKIWTERRRSSQRGAKVVQQRRSQQGLGMVRRSSDEQNLKVLERCKEREGVALGNVMRAAKERWEDELLLRQMDLG</sequence>